<keyword evidence="2" id="KW-0472">Membrane</keyword>
<dbReference type="InterPro" id="IPR011933">
    <property type="entry name" value="Double_TM_dom"/>
</dbReference>
<feature type="transmembrane region" description="Helical" evidence="2">
    <location>
        <begin position="6"/>
        <end position="33"/>
    </location>
</feature>
<dbReference type="SUPFAM" id="SSF53300">
    <property type="entry name" value="vWA-like"/>
    <property type="match status" value="2"/>
</dbReference>
<feature type="region of interest" description="Disordered" evidence="1">
    <location>
        <begin position="747"/>
        <end position="770"/>
    </location>
</feature>
<feature type="compositionally biased region" description="Polar residues" evidence="1">
    <location>
        <begin position="755"/>
        <end position="765"/>
    </location>
</feature>
<dbReference type="PROSITE" id="PS50234">
    <property type="entry name" value="VWFA"/>
    <property type="match status" value="1"/>
</dbReference>
<dbReference type="InterPro" id="IPR002035">
    <property type="entry name" value="VWF_A"/>
</dbReference>
<dbReference type="OrthoDB" id="252901at2"/>
<feature type="transmembrane region" description="Helical" evidence="2">
    <location>
        <begin position="817"/>
        <end position="837"/>
    </location>
</feature>
<gene>
    <name evidence="4" type="ORF">ETAA1_52010</name>
</gene>
<dbReference type="InterPro" id="IPR036465">
    <property type="entry name" value="vWFA_dom_sf"/>
</dbReference>
<feature type="transmembrane region" description="Helical" evidence="2">
    <location>
        <begin position="925"/>
        <end position="944"/>
    </location>
</feature>
<dbReference type="Gene3D" id="3.40.50.880">
    <property type="match status" value="2"/>
</dbReference>
<dbReference type="EMBL" id="CP036273">
    <property type="protein sequence ID" value="QDU23209.1"/>
    <property type="molecule type" value="Genomic_DNA"/>
</dbReference>
<feature type="domain" description="VWFA" evidence="3">
    <location>
        <begin position="958"/>
        <end position="1116"/>
    </location>
</feature>
<organism evidence="4 5">
    <name type="scientific">Urbifossiella limnaea</name>
    <dbReference type="NCBI Taxonomy" id="2528023"/>
    <lineage>
        <taxon>Bacteria</taxon>
        <taxon>Pseudomonadati</taxon>
        <taxon>Planctomycetota</taxon>
        <taxon>Planctomycetia</taxon>
        <taxon>Gemmatales</taxon>
        <taxon>Gemmataceae</taxon>
        <taxon>Urbifossiella</taxon>
    </lineage>
</organism>
<feature type="transmembrane region" description="Helical" evidence="2">
    <location>
        <begin position="894"/>
        <end position="913"/>
    </location>
</feature>
<evidence type="ECO:0000259" key="3">
    <source>
        <dbReference type="PROSITE" id="PS50234"/>
    </source>
</evidence>
<feature type="transmembrane region" description="Helical" evidence="2">
    <location>
        <begin position="62"/>
        <end position="82"/>
    </location>
</feature>
<dbReference type="SMART" id="SM00327">
    <property type="entry name" value="VWA"/>
    <property type="match status" value="2"/>
</dbReference>
<evidence type="ECO:0000256" key="2">
    <source>
        <dbReference type="SAM" id="Phobius"/>
    </source>
</evidence>
<sequence length="1678" mass="179298">MPPFAVFAVFTPGLAAGAAAAAVAVPFLVHLLFRKRYQIVPWAAIRFLAVAERRHRRRVDHWLLLAARVLALLVALFALAAATDWAEAWWQRVRPGEQVAVASGTRTHHVIVLDASMSMTARAADGPTRFEKAKAQAEELVRGGSPGDGFSVIVVGAPSPVVVPGPSNAVLKVLDELGKLRPTHAAADGAVVLSHVVDALSRSPRGYPRRQVTIFTDAQRTGWAAALPRADAPLPEAWTTILRGKNGRGAADVVVVDVARDDPENLAVVDLALSDPVAVVGSPMVVTATVQNFGRRDHPPTKLGLHLGRPSAAGVETPAAVAAESTPAIPAGGRVSASFTLEGSKTGFLTPGVHLIQVKLETGDDLPADDARAVVVEARDGLHALIVEGKKGEADPLKRAGEYLARALVPPGARPGDTPARLHRPGGRWPETPAERWMLSYGEFADAAVGDTTGADCVYLADVPTVTPAMAARLEAHLKRGGGVVIGLGPNAAAAKDSYNRLLYADGKGILPSALGEVVSAPAENPGFTLSADDAEYRRPGSPLAAFREDNPRAGLVGVPFRGYVKLADGAARRVLSFAPAAGAKDAKLDPAVLEWPRFRGRVVVYASSLNRDWTEWPIFPSYLEFQHELLRFAAANPDPHTARVGDALEEFFPAAAAGLTASVTGPEGISGDAPVTLRDESAVARFADTRLAGFYRMRLTDPRERVAPGDSRDRVFAVNPAGDAESDLKRLTPDEWKVVGPVQVVSDPAEAQPTDGSGTGTVTQPRPHGPDLSRWAAWALLTLLAAETTLAWWTGPARAGGTVARPLSRHPVWRTFGTVLAGGLTLVCLAAVALAVRVELTGDLFGFLPDPARDAAEGAIARAAGVPPAPAGESNRVVFERVSVTTPDRRNDGWAVVGVAVLFVGYAFGIYARERAAAGGLARVLPAALLRGAVILTVLTAVLPQWKLVFKRVGWPEVVIILDTSASMDTVDDLKDAAVRAKAEELVGAANLPRTHRLKLAQQLLTRPGGDWLDRLLTEKRVKVNVFAVDVRGRVVGSATETEEAAPLREALLALQPTGDGSQLGDGVEQIARQFQGNPPAAVVMFTDGVTTAGASLPAAAEAAGVPLYLVGVGDPWVVPDLGLSDLRFGDVVARGDTLDIGAKLASRGAVPPDPVRVTLYEKVGDRLVELGRQEVRPTEAGEKVELAYTPTTVGEKILVLDVPPAPGETDLTNNRVERRVLVTEAKRARVLFVEGRPRYDFRFAKVLLERESDQVAGNKSIEFKTVLVGASPGWSETDRSAVALEAFPTRDELFTFDVVILGDFDPKLLPQSARAMQDLADFVKVKGGGLLVAAGEHHTPAAFADTPVADVLPVVVLEVVPRPTPEDRPLTEGYRPQLTPEGKRHPLFRFGKKDAEAEQIWARLPPLFWAAKGYARKPAAEVLAVHPDRAAEGNTGGKHPLVLQQFAGAGRVVFLGFDETWRWRFRADEPQFNAFWLQSVRALARARRGKPELKLLPDGPVRRGDRITVQVGFPDDAPAPPEGTVVKVRVTRSPLPGSAGEAETQLLVLARDKADRRRFEGVLTRTPEGVYQFVLSDPDVGAAPPSASVRVLPPATERERVDLNAPDLIAAAAKSHGKFYTLATAEAFFADLKEPDRVPLNEPRPPLPLWNHAGVYGLLLLALLGEWLLRKRDRLL</sequence>
<dbReference type="PANTHER" id="PTHR37947:SF1">
    <property type="entry name" value="BLL2462 PROTEIN"/>
    <property type="match status" value="1"/>
</dbReference>
<dbReference type="InterPro" id="IPR029062">
    <property type="entry name" value="Class_I_gatase-like"/>
</dbReference>
<dbReference type="CDD" id="cd00198">
    <property type="entry name" value="vWFA"/>
    <property type="match status" value="2"/>
</dbReference>
<keyword evidence="5" id="KW-1185">Reference proteome</keyword>
<proteinExistence type="predicted"/>
<feature type="transmembrane region" description="Helical" evidence="2">
    <location>
        <begin position="1651"/>
        <end position="1671"/>
    </location>
</feature>
<evidence type="ECO:0000313" key="5">
    <source>
        <dbReference type="Proteomes" id="UP000319576"/>
    </source>
</evidence>
<dbReference type="KEGG" id="uli:ETAA1_52010"/>
<keyword evidence="2" id="KW-0812">Transmembrane</keyword>
<dbReference type="Pfam" id="PF13519">
    <property type="entry name" value="VWA_2"/>
    <property type="match status" value="2"/>
</dbReference>
<feature type="region of interest" description="Disordered" evidence="1">
    <location>
        <begin position="409"/>
        <end position="429"/>
    </location>
</feature>
<reference evidence="4 5" key="1">
    <citation type="submission" date="2019-02" db="EMBL/GenBank/DDBJ databases">
        <title>Deep-cultivation of Planctomycetes and their phenomic and genomic characterization uncovers novel biology.</title>
        <authorList>
            <person name="Wiegand S."/>
            <person name="Jogler M."/>
            <person name="Boedeker C."/>
            <person name="Pinto D."/>
            <person name="Vollmers J."/>
            <person name="Rivas-Marin E."/>
            <person name="Kohn T."/>
            <person name="Peeters S.H."/>
            <person name="Heuer A."/>
            <person name="Rast P."/>
            <person name="Oberbeckmann S."/>
            <person name="Bunk B."/>
            <person name="Jeske O."/>
            <person name="Meyerdierks A."/>
            <person name="Storesund J.E."/>
            <person name="Kallscheuer N."/>
            <person name="Luecker S."/>
            <person name="Lage O.M."/>
            <person name="Pohl T."/>
            <person name="Merkel B.J."/>
            <person name="Hornburger P."/>
            <person name="Mueller R.-W."/>
            <person name="Bruemmer F."/>
            <person name="Labrenz M."/>
            <person name="Spormann A.M."/>
            <person name="Op den Camp H."/>
            <person name="Overmann J."/>
            <person name="Amann R."/>
            <person name="Jetten M.S.M."/>
            <person name="Mascher T."/>
            <person name="Medema M.H."/>
            <person name="Devos D.P."/>
            <person name="Kaster A.-K."/>
            <person name="Ovreas L."/>
            <person name="Rohde M."/>
            <person name="Galperin M.Y."/>
            <person name="Jogler C."/>
        </authorList>
    </citation>
    <scope>NUCLEOTIDE SEQUENCE [LARGE SCALE GENOMIC DNA]</scope>
    <source>
        <strain evidence="4 5">ETA_A1</strain>
    </source>
</reference>
<name>A0A517Y0C5_9BACT</name>
<keyword evidence="2" id="KW-1133">Transmembrane helix</keyword>
<dbReference type="SUPFAM" id="SSF52317">
    <property type="entry name" value="Class I glutamine amidotransferase-like"/>
    <property type="match status" value="2"/>
</dbReference>
<accession>A0A517Y0C5</accession>
<evidence type="ECO:0000256" key="1">
    <source>
        <dbReference type="SAM" id="MobiDB-lite"/>
    </source>
</evidence>
<dbReference type="Pfam" id="PF07584">
    <property type="entry name" value="BatA"/>
    <property type="match status" value="1"/>
</dbReference>
<dbReference type="RefSeq" id="WP_145243303.1">
    <property type="nucleotide sequence ID" value="NZ_CP036273.1"/>
</dbReference>
<evidence type="ECO:0000313" key="4">
    <source>
        <dbReference type="EMBL" id="QDU23209.1"/>
    </source>
</evidence>
<dbReference type="PANTHER" id="PTHR37947">
    <property type="entry name" value="BLL2462 PROTEIN"/>
    <property type="match status" value="1"/>
</dbReference>
<dbReference type="Proteomes" id="UP000319576">
    <property type="component" value="Chromosome"/>
</dbReference>
<protein>
    <recommendedName>
        <fullName evidence="3">VWFA domain-containing protein</fullName>
    </recommendedName>
</protein>
<dbReference type="InterPro" id="IPR024163">
    <property type="entry name" value="Aerotolerance_reg_N"/>
</dbReference>
<dbReference type="NCBIfam" id="TIGR02226">
    <property type="entry name" value="two_anch"/>
    <property type="match status" value="1"/>
</dbReference>
<feature type="transmembrane region" description="Helical" evidence="2">
    <location>
        <begin position="776"/>
        <end position="796"/>
    </location>
</feature>
<dbReference type="Gene3D" id="3.40.50.410">
    <property type="entry name" value="von Willebrand factor, type A domain"/>
    <property type="match status" value="2"/>
</dbReference>